<keyword evidence="3" id="KW-0479">Metal-binding</keyword>
<dbReference type="PANTHER" id="PTHR42953:SF1">
    <property type="entry name" value="METAL-BINDING PROTEIN HI_0362-RELATED"/>
    <property type="match status" value="1"/>
</dbReference>
<dbReference type="Pfam" id="PF01297">
    <property type="entry name" value="ZnuA"/>
    <property type="match status" value="1"/>
</dbReference>
<dbReference type="AlphaFoldDB" id="A0A0R2LA64"/>
<keyword evidence="2 5" id="KW-0813">Transport</keyword>
<comment type="similarity">
    <text evidence="5">Belongs to the bacterial solute-binding protein 9 family.</text>
</comment>
<dbReference type="RefSeq" id="WP_057881863.1">
    <property type="nucleotide sequence ID" value="NZ_JQCF01000046.1"/>
</dbReference>
<reference evidence="6 7" key="1">
    <citation type="journal article" date="2015" name="Genome Announc.">
        <title>Expanding the biotechnology potential of lactobacilli through comparative genomics of 213 strains and associated genera.</title>
        <authorList>
            <person name="Sun Z."/>
            <person name="Harris H.M."/>
            <person name="McCann A."/>
            <person name="Guo C."/>
            <person name="Argimon S."/>
            <person name="Zhang W."/>
            <person name="Yang X."/>
            <person name="Jeffery I.B."/>
            <person name="Cooney J.C."/>
            <person name="Kagawa T.F."/>
            <person name="Liu W."/>
            <person name="Song Y."/>
            <person name="Salvetti E."/>
            <person name="Wrobel A."/>
            <person name="Rasinkangas P."/>
            <person name="Parkhill J."/>
            <person name="Rea M.C."/>
            <person name="O'Sullivan O."/>
            <person name="Ritari J."/>
            <person name="Douillard F.P."/>
            <person name="Paul Ross R."/>
            <person name="Yang R."/>
            <person name="Briner A.E."/>
            <person name="Felis G.E."/>
            <person name="de Vos W.M."/>
            <person name="Barrangou R."/>
            <person name="Klaenhammer T.R."/>
            <person name="Caufield P.W."/>
            <person name="Cui Y."/>
            <person name="Zhang H."/>
            <person name="O'Toole P.W."/>
        </authorList>
    </citation>
    <scope>NUCLEOTIDE SEQUENCE [LARGE SCALE GENOMIC DNA]</scope>
    <source>
        <strain evidence="6 7">DSM 24716</strain>
    </source>
</reference>
<dbReference type="PRINTS" id="PR00691">
    <property type="entry name" value="ADHESINB"/>
</dbReference>
<sequence length="304" mass="34460">MVKRKQTFLGLILIFTIFSVILSGCSNKKVNSSSQKLNIVTTTDFYGEVAKAVVGNKGNVSSIINNPAIDPHDYEPTTQTAKNVSNADITVANGLGYDSWMNKLNNNTKPSDTFIKVGEDVMHKKTGNNPHIWYNPETIPRYANYLAAQLAKKQPKNKAYFEQNAKNYIATLEPAQQELTKLKQHSKESTNKNVYVSEPVFDYSLEAMGFKVDNRSFEQAVENGTDPTPTTIKEMHEGIKDHKIAFFVLNSQTDSKLINNLVQLAQQNHIPVLKVTETLPKDKNYQQWMLSQYRDLNRILQREK</sequence>
<dbReference type="SUPFAM" id="SSF53807">
    <property type="entry name" value="Helical backbone' metal receptor"/>
    <property type="match status" value="1"/>
</dbReference>
<evidence type="ECO:0000256" key="1">
    <source>
        <dbReference type="ARBA" id="ARBA00004196"/>
    </source>
</evidence>
<dbReference type="PROSITE" id="PS51257">
    <property type="entry name" value="PROKAR_LIPOPROTEIN"/>
    <property type="match status" value="1"/>
</dbReference>
<dbReference type="InterPro" id="IPR050492">
    <property type="entry name" value="Bact_metal-bind_prot9"/>
</dbReference>
<dbReference type="OrthoDB" id="9810636at2"/>
<gene>
    <name evidence="6" type="ORF">IV57_GL001984</name>
</gene>
<dbReference type="GO" id="GO:0007155">
    <property type="term" value="P:cell adhesion"/>
    <property type="evidence" value="ECO:0007669"/>
    <property type="project" value="InterPro"/>
</dbReference>
<name>A0A0R2LA64_9LACO</name>
<evidence type="ECO:0000256" key="4">
    <source>
        <dbReference type="ARBA" id="ARBA00022729"/>
    </source>
</evidence>
<dbReference type="GO" id="GO:0046872">
    <property type="term" value="F:metal ion binding"/>
    <property type="evidence" value="ECO:0007669"/>
    <property type="project" value="UniProtKB-KW"/>
</dbReference>
<evidence type="ECO:0000313" key="6">
    <source>
        <dbReference type="EMBL" id="KRN95348.1"/>
    </source>
</evidence>
<keyword evidence="7" id="KW-1185">Reference proteome</keyword>
<dbReference type="GO" id="GO:0030001">
    <property type="term" value="P:metal ion transport"/>
    <property type="evidence" value="ECO:0007669"/>
    <property type="project" value="InterPro"/>
</dbReference>
<dbReference type="Proteomes" id="UP000051006">
    <property type="component" value="Unassembled WGS sequence"/>
</dbReference>
<dbReference type="InterPro" id="IPR006127">
    <property type="entry name" value="ZnuA-like"/>
</dbReference>
<comment type="caution">
    <text evidence="6">The sequence shown here is derived from an EMBL/GenBank/DDBJ whole genome shotgun (WGS) entry which is preliminary data.</text>
</comment>
<evidence type="ECO:0000256" key="2">
    <source>
        <dbReference type="ARBA" id="ARBA00022448"/>
    </source>
</evidence>
<proteinExistence type="inferred from homology"/>
<dbReference type="EMBL" id="JQCF01000046">
    <property type="protein sequence ID" value="KRN95348.1"/>
    <property type="molecule type" value="Genomic_DNA"/>
</dbReference>
<dbReference type="InterPro" id="IPR006129">
    <property type="entry name" value="AdhesinB"/>
</dbReference>
<evidence type="ECO:0000313" key="7">
    <source>
        <dbReference type="Proteomes" id="UP000051006"/>
    </source>
</evidence>
<accession>A0A0R2LA64</accession>
<protein>
    <submittedName>
        <fullName evidence="6">ABC-type metal ion transport system, periplasmic component surface adhesin</fullName>
    </submittedName>
</protein>
<keyword evidence="4" id="KW-0732">Signal</keyword>
<organism evidence="6 7">
    <name type="scientific">Companilactobacillus kimchiensis</name>
    <dbReference type="NCBI Taxonomy" id="993692"/>
    <lineage>
        <taxon>Bacteria</taxon>
        <taxon>Bacillati</taxon>
        <taxon>Bacillota</taxon>
        <taxon>Bacilli</taxon>
        <taxon>Lactobacillales</taxon>
        <taxon>Lactobacillaceae</taxon>
        <taxon>Companilactobacillus</taxon>
    </lineage>
</organism>
<comment type="subcellular location">
    <subcellularLocation>
        <location evidence="1">Cell envelope</location>
    </subcellularLocation>
</comment>
<evidence type="ECO:0000256" key="5">
    <source>
        <dbReference type="RuleBase" id="RU003512"/>
    </source>
</evidence>
<dbReference type="STRING" id="993692.IV57_GL001984"/>
<dbReference type="Gene3D" id="3.40.50.1980">
    <property type="entry name" value="Nitrogenase molybdenum iron protein domain"/>
    <property type="match status" value="2"/>
</dbReference>
<dbReference type="InterPro" id="IPR006128">
    <property type="entry name" value="Lipoprotein_PsaA-like"/>
</dbReference>
<dbReference type="GO" id="GO:0030313">
    <property type="term" value="C:cell envelope"/>
    <property type="evidence" value="ECO:0007669"/>
    <property type="project" value="UniProtKB-SubCell"/>
</dbReference>
<dbReference type="CDD" id="cd01020">
    <property type="entry name" value="TroA_b"/>
    <property type="match status" value="1"/>
</dbReference>
<dbReference type="PANTHER" id="PTHR42953">
    <property type="entry name" value="HIGH-AFFINITY ZINC UPTAKE SYSTEM PROTEIN ZNUA-RELATED"/>
    <property type="match status" value="1"/>
</dbReference>
<dbReference type="PATRIC" id="fig|993692.3.peg.2017"/>
<dbReference type="PRINTS" id="PR00690">
    <property type="entry name" value="ADHESNFAMILY"/>
</dbReference>
<evidence type="ECO:0000256" key="3">
    <source>
        <dbReference type="ARBA" id="ARBA00022723"/>
    </source>
</evidence>